<evidence type="ECO:0000256" key="5">
    <source>
        <dbReference type="ARBA" id="ARBA00022685"/>
    </source>
</evidence>
<feature type="domain" description="Renin receptor-like C-terminal transmembrane spanning segment" evidence="14">
    <location>
        <begin position="256"/>
        <end position="334"/>
    </location>
</feature>
<dbReference type="GO" id="GO:0031982">
    <property type="term" value="C:vesicle"/>
    <property type="evidence" value="ECO:0007669"/>
    <property type="project" value="UniProtKB-SubCell"/>
</dbReference>
<evidence type="ECO:0000256" key="4">
    <source>
        <dbReference type="ARBA" id="ARBA00022475"/>
    </source>
</evidence>
<evidence type="ECO:0000256" key="1">
    <source>
        <dbReference type="ARBA" id="ARBA00004115"/>
    </source>
</evidence>
<name>D6WJV7_TRICA</name>
<feature type="transmembrane region" description="Helical" evidence="12">
    <location>
        <begin position="289"/>
        <end position="313"/>
    </location>
</feature>
<feature type="chain" id="PRO_5003089479" evidence="13">
    <location>
        <begin position="20"/>
        <end position="335"/>
    </location>
</feature>
<comment type="subcellular location">
    <subcellularLocation>
        <location evidence="2">Cell membrane</location>
        <topology evidence="2">Single-pass type I membrane protein</topology>
    </subcellularLocation>
    <subcellularLocation>
        <location evidence="1">Endoplasmic reticulum membrane</location>
        <topology evidence="1">Single-pass type I membrane protein</topology>
    </subcellularLocation>
    <subcellularLocation>
        <location evidence="3">Vesicle</location>
    </subcellularLocation>
</comment>
<evidence type="ECO:0000259" key="15">
    <source>
        <dbReference type="Pfam" id="PF25294"/>
    </source>
</evidence>
<dbReference type="STRING" id="7070.D6WJV7"/>
<evidence type="ECO:0000313" key="17">
    <source>
        <dbReference type="Proteomes" id="UP000007266"/>
    </source>
</evidence>
<dbReference type="Proteomes" id="UP000007266">
    <property type="component" value="Linkage group 5"/>
</dbReference>
<proteinExistence type="predicted"/>
<reference evidence="16 17" key="2">
    <citation type="journal article" date="2010" name="Nucleic Acids Res.">
        <title>BeetleBase in 2010: revisions to provide comprehensive genomic information for Tribolium castaneum.</title>
        <authorList>
            <person name="Kim H.S."/>
            <person name="Murphy T."/>
            <person name="Xia J."/>
            <person name="Caragea D."/>
            <person name="Park Y."/>
            <person name="Beeman R.W."/>
            <person name="Lorenzen M.D."/>
            <person name="Butcher S."/>
            <person name="Manak J.R."/>
            <person name="Brown S.J."/>
        </authorList>
    </citation>
    <scope>GENOME REANNOTATION</scope>
    <source>
        <strain evidence="16 17">Georgia GA2</strain>
    </source>
</reference>
<evidence type="ECO:0000256" key="8">
    <source>
        <dbReference type="ARBA" id="ARBA00022824"/>
    </source>
</evidence>
<evidence type="ECO:0000256" key="2">
    <source>
        <dbReference type="ARBA" id="ARBA00004251"/>
    </source>
</evidence>
<dbReference type="HOGENOM" id="CLU_065819_0_0_1"/>
<keyword evidence="17" id="KW-1185">Reference proteome</keyword>
<evidence type="ECO:0000256" key="11">
    <source>
        <dbReference type="ARBA" id="ARBA00023170"/>
    </source>
</evidence>
<dbReference type="GO" id="GO:0038023">
    <property type="term" value="F:signaling receptor activity"/>
    <property type="evidence" value="ECO:0007669"/>
    <property type="project" value="InterPro"/>
</dbReference>
<evidence type="ECO:0000256" key="9">
    <source>
        <dbReference type="ARBA" id="ARBA00022989"/>
    </source>
</evidence>
<dbReference type="KEGG" id="tca:662403"/>
<keyword evidence="7 13" id="KW-0732">Signal</keyword>
<reference evidence="16 17" key="1">
    <citation type="journal article" date="2008" name="Nature">
        <title>The genome of the model beetle and pest Tribolium castaneum.</title>
        <authorList>
            <consortium name="Tribolium Genome Sequencing Consortium"/>
            <person name="Richards S."/>
            <person name="Gibbs R.A."/>
            <person name="Weinstock G.M."/>
            <person name="Brown S.J."/>
            <person name="Denell R."/>
            <person name="Beeman R.W."/>
            <person name="Gibbs R."/>
            <person name="Beeman R.W."/>
            <person name="Brown S.J."/>
            <person name="Bucher G."/>
            <person name="Friedrich M."/>
            <person name="Grimmelikhuijzen C.J."/>
            <person name="Klingler M."/>
            <person name="Lorenzen M."/>
            <person name="Richards S."/>
            <person name="Roth S."/>
            <person name="Schroder R."/>
            <person name="Tautz D."/>
            <person name="Zdobnov E.M."/>
            <person name="Muzny D."/>
            <person name="Gibbs R.A."/>
            <person name="Weinstock G.M."/>
            <person name="Attaway T."/>
            <person name="Bell S."/>
            <person name="Buhay C.J."/>
            <person name="Chandrabose M.N."/>
            <person name="Chavez D."/>
            <person name="Clerk-Blankenburg K.P."/>
            <person name="Cree A."/>
            <person name="Dao M."/>
            <person name="Davis C."/>
            <person name="Chacko J."/>
            <person name="Dinh H."/>
            <person name="Dugan-Rocha S."/>
            <person name="Fowler G."/>
            <person name="Garner T.T."/>
            <person name="Garnes J."/>
            <person name="Gnirke A."/>
            <person name="Hawes A."/>
            <person name="Hernandez J."/>
            <person name="Hines S."/>
            <person name="Holder M."/>
            <person name="Hume J."/>
            <person name="Jhangiani S.N."/>
            <person name="Joshi V."/>
            <person name="Khan Z.M."/>
            <person name="Jackson L."/>
            <person name="Kovar C."/>
            <person name="Kowis A."/>
            <person name="Lee S."/>
            <person name="Lewis L.R."/>
            <person name="Margolis J."/>
            <person name="Morgan M."/>
            <person name="Nazareth L.V."/>
            <person name="Nguyen N."/>
            <person name="Okwuonu G."/>
            <person name="Parker D."/>
            <person name="Richards S."/>
            <person name="Ruiz S.J."/>
            <person name="Santibanez J."/>
            <person name="Savard J."/>
            <person name="Scherer S.E."/>
            <person name="Schneider B."/>
            <person name="Sodergren E."/>
            <person name="Tautz D."/>
            <person name="Vattahil S."/>
            <person name="Villasana D."/>
            <person name="White C.S."/>
            <person name="Wright R."/>
            <person name="Park Y."/>
            <person name="Beeman R.W."/>
            <person name="Lord J."/>
            <person name="Oppert B."/>
            <person name="Lorenzen M."/>
            <person name="Brown S."/>
            <person name="Wang L."/>
            <person name="Savard J."/>
            <person name="Tautz D."/>
            <person name="Richards S."/>
            <person name="Weinstock G."/>
            <person name="Gibbs R.A."/>
            <person name="Liu Y."/>
            <person name="Worley K."/>
            <person name="Weinstock G."/>
            <person name="Elsik C.G."/>
            <person name="Reese J.T."/>
            <person name="Elhaik E."/>
            <person name="Landan G."/>
            <person name="Graur D."/>
            <person name="Arensburger P."/>
            <person name="Atkinson P."/>
            <person name="Beeman R.W."/>
            <person name="Beidler J."/>
            <person name="Brown S.J."/>
            <person name="Demuth J.P."/>
            <person name="Drury D.W."/>
            <person name="Du Y.Z."/>
            <person name="Fujiwara H."/>
            <person name="Lorenzen M."/>
            <person name="Maselli V."/>
            <person name="Osanai M."/>
            <person name="Park Y."/>
            <person name="Robertson H.M."/>
            <person name="Tu Z."/>
            <person name="Wang J.J."/>
            <person name="Wang S."/>
            <person name="Richards S."/>
            <person name="Song H."/>
            <person name="Zhang L."/>
            <person name="Sodergren E."/>
            <person name="Werner D."/>
            <person name="Stanke M."/>
            <person name="Morgenstern B."/>
            <person name="Solovyev V."/>
            <person name="Kosarev P."/>
            <person name="Brown G."/>
            <person name="Chen H.C."/>
            <person name="Ermolaeva O."/>
            <person name="Hlavina W."/>
            <person name="Kapustin Y."/>
            <person name="Kiryutin B."/>
            <person name="Kitts P."/>
            <person name="Maglott D."/>
            <person name="Pruitt K."/>
            <person name="Sapojnikov V."/>
            <person name="Souvorov A."/>
            <person name="Mackey A.J."/>
            <person name="Waterhouse R.M."/>
            <person name="Wyder S."/>
            <person name="Zdobnov E.M."/>
            <person name="Zdobnov E.M."/>
            <person name="Wyder S."/>
            <person name="Kriventseva E.V."/>
            <person name="Kadowaki T."/>
            <person name="Bork P."/>
            <person name="Aranda M."/>
            <person name="Bao R."/>
            <person name="Beermann A."/>
            <person name="Berns N."/>
            <person name="Bolognesi R."/>
            <person name="Bonneton F."/>
            <person name="Bopp D."/>
            <person name="Brown S.J."/>
            <person name="Bucher G."/>
            <person name="Butts T."/>
            <person name="Chaumot A."/>
            <person name="Denell R.E."/>
            <person name="Ferrier D.E."/>
            <person name="Friedrich M."/>
            <person name="Gordon C.M."/>
            <person name="Jindra M."/>
            <person name="Klingler M."/>
            <person name="Lan Q."/>
            <person name="Lattorff H.M."/>
            <person name="Laudet V."/>
            <person name="von Levetsow C."/>
            <person name="Liu Z."/>
            <person name="Lutz R."/>
            <person name="Lynch J.A."/>
            <person name="da Fonseca R.N."/>
            <person name="Posnien N."/>
            <person name="Reuter R."/>
            <person name="Roth S."/>
            <person name="Savard J."/>
            <person name="Schinko J.B."/>
            <person name="Schmitt C."/>
            <person name="Schoppmeier M."/>
            <person name="Schroder R."/>
            <person name="Shippy T.D."/>
            <person name="Simonnet F."/>
            <person name="Marques-Souza H."/>
            <person name="Tautz D."/>
            <person name="Tomoyasu Y."/>
            <person name="Trauner J."/>
            <person name="Van der Zee M."/>
            <person name="Vervoort M."/>
            <person name="Wittkopp N."/>
            <person name="Wimmer E.A."/>
            <person name="Yang X."/>
            <person name="Jones A.K."/>
            <person name="Sattelle D.B."/>
            <person name="Ebert P.R."/>
            <person name="Nelson D."/>
            <person name="Scott J.G."/>
            <person name="Beeman R.W."/>
            <person name="Muthukrishnan S."/>
            <person name="Kramer K.J."/>
            <person name="Arakane Y."/>
            <person name="Beeman R.W."/>
            <person name="Zhu Q."/>
            <person name="Hogenkamp D."/>
            <person name="Dixit R."/>
            <person name="Oppert B."/>
            <person name="Jiang H."/>
            <person name="Zou Z."/>
            <person name="Marshall J."/>
            <person name="Elpidina E."/>
            <person name="Vinokurov K."/>
            <person name="Oppert C."/>
            <person name="Zou Z."/>
            <person name="Evans J."/>
            <person name="Lu Z."/>
            <person name="Zhao P."/>
            <person name="Sumathipala N."/>
            <person name="Altincicek B."/>
            <person name="Vilcinskas A."/>
            <person name="Williams M."/>
            <person name="Hultmark D."/>
            <person name="Hetru C."/>
            <person name="Jiang H."/>
            <person name="Grimmelikhuijzen C.J."/>
            <person name="Hauser F."/>
            <person name="Cazzamali G."/>
            <person name="Williamson M."/>
            <person name="Park Y."/>
            <person name="Li B."/>
            <person name="Tanaka Y."/>
            <person name="Predel R."/>
            <person name="Neupert S."/>
            <person name="Schachtner J."/>
            <person name="Verleyen P."/>
            <person name="Raible F."/>
            <person name="Bork P."/>
            <person name="Friedrich M."/>
            <person name="Walden K.K."/>
            <person name="Robertson H.M."/>
            <person name="Angeli S."/>
            <person name="Foret S."/>
            <person name="Bucher G."/>
            <person name="Schuetz S."/>
            <person name="Maleszka R."/>
            <person name="Wimmer E.A."/>
            <person name="Beeman R.W."/>
            <person name="Lorenzen M."/>
            <person name="Tomoyasu Y."/>
            <person name="Miller S.C."/>
            <person name="Grossmann D."/>
            <person name="Bucher G."/>
        </authorList>
    </citation>
    <scope>NUCLEOTIDE SEQUENCE [LARGE SCALE GENOMIC DNA]</scope>
    <source>
        <strain evidence="16 17">Georgia GA2</strain>
    </source>
</reference>
<dbReference type="InterPro" id="IPR057318">
    <property type="entry name" value="RENR_N"/>
</dbReference>
<evidence type="ECO:0000256" key="13">
    <source>
        <dbReference type="SAM" id="SignalP"/>
    </source>
</evidence>
<dbReference type="OrthoDB" id="7866065at2759"/>
<dbReference type="OMA" id="CDINFEQ"/>
<feature type="signal peptide" evidence="13">
    <location>
        <begin position="1"/>
        <end position="19"/>
    </location>
</feature>
<dbReference type="GO" id="GO:0098588">
    <property type="term" value="C:bounding membrane of organelle"/>
    <property type="evidence" value="ECO:0007669"/>
    <property type="project" value="UniProtKB-ARBA"/>
</dbReference>
<keyword evidence="11 16" id="KW-0675">Receptor</keyword>
<dbReference type="InParanoid" id="D6WJV7"/>
<dbReference type="PANTHER" id="PTHR13351">
    <property type="entry name" value="RENIN RECEPTOR"/>
    <property type="match status" value="1"/>
</dbReference>
<keyword evidence="10 12" id="KW-0472">Membrane</keyword>
<dbReference type="FunCoup" id="D6WJV7">
    <property type="interactions" value="531"/>
</dbReference>
<evidence type="ECO:0000256" key="12">
    <source>
        <dbReference type="SAM" id="Phobius"/>
    </source>
</evidence>
<keyword evidence="9 12" id="KW-1133">Transmembrane helix</keyword>
<dbReference type="Pfam" id="PF25294">
    <property type="entry name" value="RENR_N"/>
    <property type="match status" value="1"/>
</dbReference>
<keyword evidence="8" id="KW-0256">Endoplasmic reticulum</keyword>
<dbReference type="eggNOG" id="KOG4737">
    <property type="taxonomic scope" value="Eukaryota"/>
</dbReference>
<keyword evidence="5" id="KW-0165">Cleavage on pair of basic residues</keyword>
<gene>
    <name evidence="16" type="primary">AUGUSTUS-3.0.2_13754</name>
    <name evidence="16" type="ORF">TcasGA2_TC013754</name>
</gene>
<accession>D6WJV7</accession>
<dbReference type="GO" id="GO:0009897">
    <property type="term" value="C:external side of plasma membrane"/>
    <property type="evidence" value="ECO:0000318"/>
    <property type="project" value="GO_Central"/>
</dbReference>
<keyword evidence="4" id="KW-1003">Cell membrane</keyword>
<dbReference type="Pfam" id="PF07850">
    <property type="entry name" value="Renin_r"/>
    <property type="match status" value="1"/>
</dbReference>
<dbReference type="GO" id="GO:0005789">
    <property type="term" value="C:endoplasmic reticulum membrane"/>
    <property type="evidence" value="ECO:0007669"/>
    <property type="project" value="UniProtKB-SubCell"/>
</dbReference>
<feature type="domain" description="Renin receptor N-terminal" evidence="15">
    <location>
        <begin position="18"/>
        <end position="251"/>
    </location>
</feature>
<evidence type="ECO:0000259" key="14">
    <source>
        <dbReference type="Pfam" id="PF07850"/>
    </source>
</evidence>
<dbReference type="PANTHER" id="PTHR13351:SF1">
    <property type="entry name" value="RENIN RECEPTOR"/>
    <property type="match status" value="1"/>
</dbReference>
<protein>
    <submittedName>
        <fullName evidence="16">Renin receptor-like Protein</fullName>
    </submittedName>
</protein>
<evidence type="ECO:0000256" key="10">
    <source>
        <dbReference type="ARBA" id="ARBA00023136"/>
    </source>
</evidence>
<dbReference type="PhylomeDB" id="D6WJV7"/>
<dbReference type="GO" id="GO:0030177">
    <property type="term" value="P:positive regulation of Wnt signaling pathway"/>
    <property type="evidence" value="ECO:0000318"/>
    <property type="project" value="GO_Central"/>
</dbReference>
<evidence type="ECO:0000256" key="7">
    <source>
        <dbReference type="ARBA" id="ARBA00022729"/>
    </source>
</evidence>
<dbReference type="EMBL" id="KQ971342">
    <property type="protein sequence ID" value="EFA03659.1"/>
    <property type="molecule type" value="Genomic_DNA"/>
</dbReference>
<dbReference type="InterPro" id="IPR056780">
    <property type="entry name" value="Renin_r_C"/>
</dbReference>
<evidence type="ECO:0000256" key="6">
    <source>
        <dbReference type="ARBA" id="ARBA00022692"/>
    </source>
</evidence>
<keyword evidence="6 12" id="KW-0812">Transmembrane</keyword>
<organism evidence="16 17">
    <name type="scientific">Tribolium castaneum</name>
    <name type="common">Red flour beetle</name>
    <dbReference type="NCBI Taxonomy" id="7070"/>
    <lineage>
        <taxon>Eukaryota</taxon>
        <taxon>Metazoa</taxon>
        <taxon>Ecdysozoa</taxon>
        <taxon>Arthropoda</taxon>
        <taxon>Hexapoda</taxon>
        <taxon>Insecta</taxon>
        <taxon>Pterygota</taxon>
        <taxon>Neoptera</taxon>
        <taxon>Endopterygota</taxon>
        <taxon>Coleoptera</taxon>
        <taxon>Polyphaga</taxon>
        <taxon>Cucujiformia</taxon>
        <taxon>Tenebrionidae</taxon>
        <taxon>Tenebrionidae incertae sedis</taxon>
        <taxon>Tribolium</taxon>
    </lineage>
</organism>
<evidence type="ECO:0000256" key="3">
    <source>
        <dbReference type="ARBA" id="ARBA00004373"/>
    </source>
</evidence>
<evidence type="ECO:0000313" key="16">
    <source>
        <dbReference type="EMBL" id="EFA03659.1"/>
    </source>
</evidence>
<dbReference type="InterPro" id="IPR012493">
    <property type="entry name" value="Renin_rcpt"/>
</dbReference>
<dbReference type="AlphaFoldDB" id="D6WJV7"/>
<sequence length="335" mass="37735">MIVPLICVAFLGASVSANGELTILHHPPSLLFKGHDHVKESILKEVYSSALGFSTEQYSNWDGLYIEDPFNLAKAVVTVSVDGTSDIGNGKGHNFPLKTNVDEFDVFSALERRVLQRYPETEGHLVRISAGDSLHQLHKHKVFRNLKLDKSKKVLNYLKASVEEDQAFLNEITVLNSIADEIQNSGLHLDGTPDVFWFKIESLHPLIDLYGENSTKVKEAKQLLNDAILHLNSVFTKVYKDKVLVSVITSDAVHTRRARNILQEKKPEPKDTQETKVNPAKFYSKDYPVIFNIILWFGVAMTFTLLAICIAIAQMDPGRDSIIYRMTSTRLKKDN</sequence>